<organism evidence="1 2">
    <name type="scientific">Artomyces pyxidatus</name>
    <dbReference type="NCBI Taxonomy" id="48021"/>
    <lineage>
        <taxon>Eukaryota</taxon>
        <taxon>Fungi</taxon>
        <taxon>Dikarya</taxon>
        <taxon>Basidiomycota</taxon>
        <taxon>Agaricomycotina</taxon>
        <taxon>Agaricomycetes</taxon>
        <taxon>Russulales</taxon>
        <taxon>Auriscalpiaceae</taxon>
        <taxon>Artomyces</taxon>
    </lineage>
</organism>
<name>A0ACB8STA6_9AGAM</name>
<dbReference type="EMBL" id="MU277227">
    <property type="protein sequence ID" value="KAI0059382.1"/>
    <property type="molecule type" value="Genomic_DNA"/>
</dbReference>
<gene>
    <name evidence="1" type="ORF">BV25DRAFT_1840418</name>
</gene>
<proteinExistence type="predicted"/>
<protein>
    <submittedName>
        <fullName evidence="1">Uncharacterized protein</fullName>
    </submittedName>
</protein>
<reference evidence="1" key="1">
    <citation type="submission" date="2021-03" db="EMBL/GenBank/DDBJ databases">
        <authorList>
            <consortium name="DOE Joint Genome Institute"/>
            <person name="Ahrendt S."/>
            <person name="Looney B.P."/>
            <person name="Miyauchi S."/>
            <person name="Morin E."/>
            <person name="Drula E."/>
            <person name="Courty P.E."/>
            <person name="Chicoki N."/>
            <person name="Fauchery L."/>
            <person name="Kohler A."/>
            <person name="Kuo A."/>
            <person name="Labutti K."/>
            <person name="Pangilinan J."/>
            <person name="Lipzen A."/>
            <person name="Riley R."/>
            <person name="Andreopoulos W."/>
            <person name="He G."/>
            <person name="Johnson J."/>
            <person name="Barry K.W."/>
            <person name="Grigoriev I.V."/>
            <person name="Nagy L."/>
            <person name="Hibbett D."/>
            <person name="Henrissat B."/>
            <person name="Matheny P.B."/>
            <person name="Labbe J."/>
            <person name="Martin F."/>
        </authorList>
    </citation>
    <scope>NUCLEOTIDE SEQUENCE</scope>
    <source>
        <strain evidence="1">HHB10654</strain>
    </source>
</reference>
<keyword evidence="2" id="KW-1185">Reference proteome</keyword>
<sequence length="170" mass="18396">MTSFNVVERLLPVLEEAGLVLSGPNDPVSISVLSAEPHRVFCIDCLQYRTVSSSSAIESLPCQGGDMPAPPVARRMSAATHSPTTHPNESQSGSGSPDSVSHVHPMPDTERLHRGTITIDRLVTWYDFHSVVVDARASLPATNVGVVDAFQFGARRTCDTSPFSTDYRFL</sequence>
<comment type="caution">
    <text evidence="1">The sequence shown here is derived from an EMBL/GenBank/DDBJ whole genome shotgun (WGS) entry which is preliminary data.</text>
</comment>
<dbReference type="Proteomes" id="UP000814140">
    <property type="component" value="Unassembled WGS sequence"/>
</dbReference>
<accession>A0ACB8STA6</accession>
<reference evidence="1" key="2">
    <citation type="journal article" date="2022" name="New Phytol.">
        <title>Evolutionary transition to the ectomycorrhizal habit in the genomes of a hyperdiverse lineage of mushroom-forming fungi.</title>
        <authorList>
            <person name="Looney B."/>
            <person name="Miyauchi S."/>
            <person name="Morin E."/>
            <person name="Drula E."/>
            <person name="Courty P.E."/>
            <person name="Kohler A."/>
            <person name="Kuo A."/>
            <person name="LaButti K."/>
            <person name="Pangilinan J."/>
            <person name="Lipzen A."/>
            <person name="Riley R."/>
            <person name="Andreopoulos W."/>
            <person name="He G."/>
            <person name="Johnson J."/>
            <person name="Nolan M."/>
            <person name="Tritt A."/>
            <person name="Barry K.W."/>
            <person name="Grigoriev I.V."/>
            <person name="Nagy L.G."/>
            <person name="Hibbett D."/>
            <person name="Henrissat B."/>
            <person name="Matheny P.B."/>
            <person name="Labbe J."/>
            <person name="Martin F.M."/>
        </authorList>
    </citation>
    <scope>NUCLEOTIDE SEQUENCE</scope>
    <source>
        <strain evidence="1">HHB10654</strain>
    </source>
</reference>
<evidence type="ECO:0000313" key="1">
    <source>
        <dbReference type="EMBL" id="KAI0059382.1"/>
    </source>
</evidence>
<evidence type="ECO:0000313" key="2">
    <source>
        <dbReference type="Proteomes" id="UP000814140"/>
    </source>
</evidence>